<reference evidence="1 2" key="1">
    <citation type="journal article" date="2024" name="Plant Biotechnol. J.">
        <title>Dendrobium thyrsiflorum genome and its molecular insights into genes involved in important horticultural traits.</title>
        <authorList>
            <person name="Chen B."/>
            <person name="Wang J.Y."/>
            <person name="Zheng P.J."/>
            <person name="Li K.L."/>
            <person name="Liang Y.M."/>
            <person name="Chen X.F."/>
            <person name="Zhang C."/>
            <person name="Zhao X."/>
            <person name="He X."/>
            <person name="Zhang G.Q."/>
            <person name="Liu Z.J."/>
            <person name="Xu Q."/>
        </authorList>
    </citation>
    <scope>NUCLEOTIDE SEQUENCE [LARGE SCALE GENOMIC DNA]</scope>
    <source>
        <strain evidence="1">GZMU011</strain>
    </source>
</reference>
<proteinExistence type="predicted"/>
<dbReference type="EMBL" id="JANQDX010000004">
    <property type="protein sequence ID" value="KAL0925317.1"/>
    <property type="molecule type" value="Genomic_DNA"/>
</dbReference>
<dbReference type="AlphaFoldDB" id="A0ABD0VRK0"/>
<gene>
    <name evidence="1" type="ORF">M5K25_003638</name>
</gene>
<evidence type="ECO:0000313" key="2">
    <source>
        <dbReference type="Proteomes" id="UP001552299"/>
    </source>
</evidence>
<dbReference type="Proteomes" id="UP001552299">
    <property type="component" value="Unassembled WGS sequence"/>
</dbReference>
<sequence length="69" mass="7953">MDRLIAHSYKKANVDMTKEGFFGLQQTKDNFKTISSSTYYTHLLIPYLSGGYNLIMTLKKYNISLLGLR</sequence>
<name>A0ABD0VRK0_DENTH</name>
<evidence type="ECO:0000313" key="1">
    <source>
        <dbReference type="EMBL" id="KAL0925317.1"/>
    </source>
</evidence>
<organism evidence="1 2">
    <name type="scientific">Dendrobium thyrsiflorum</name>
    <name type="common">Pinecone-like raceme dendrobium</name>
    <name type="synonym">Orchid</name>
    <dbReference type="NCBI Taxonomy" id="117978"/>
    <lineage>
        <taxon>Eukaryota</taxon>
        <taxon>Viridiplantae</taxon>
        <taxon>Streptophyta</taxon>
        <taxon>Embryophyta</taxon>
        <taxon>Tracheophyta</taxon>
        <taxon>Spermatophyta</taxon>
        <taxon>Magnoliopsida</taxon>
        <taxon>Liliopsida</taxon>
        <taxon>Asparagales</taxon>
        <taxon>Orchidaceae</taxon>
        <taxon>Epidendroideae</taxon>
        <taxon>Malaxideae</taxon>
        <taxon>Dendrobiinae</taxon>
        <taxon>Dendrobium</taxon>
    </lineage>
</organism>
<keyword evidence="2" id="KW-1185">Reference proteome</keyword>
<comment type="caution">
    <text evidence="1">The sequence shown here is derived from an EMBL/GenBank/DDBJ whole genome shotgun (WGS) entry which is preliminary data.</text>
</comment>
<protein>
    <submittedName>
        <fullName evidence="1">Uncharacterized protein</fullName>
    </submittedName>
</protein>
<accession>A0ABD0VRK0</accession>